<keyword evidence="5 9" id="KW-0812">Transmembrane</keyword>
<feature type="transmembrane region" description="Helical" evidence="9">
    <location>
        <begin position="12"/>
        <end position="31"/>
    </location>
</feature>
<dbReference type="InterPro" id="IPR005495">
    <property type="entry name" value="LptG/LptF_permease"/>
</dbReference>
<organism evidence="10 11">
    <name type="scientific">Pseudofulvimonas gallinarii</name>
    <dbReference type="NCBI Taxonomy" id="634155"/>
    <lineage>
        <taxon>Bacteria</taxon>
        <taxon>Pseudomonadati</taxon>
        <taxon>Pseudomonadota</taxon>
        <taxon>Gammaproteobacteria</taxon>
        <taxon>Lysobacterales</taxon>
        <taxon>Rhodanobacteraceae</taxon>
        <taxon>Pseudofulvimonas</taxon>
    </lineage>
</organism>
<dbReference type="PANTHER" id="PTHR33529">
    <property type="entry name" value="SLR0882 PROTEIN-RELATED"/>
    <property type="match status" value="1"/>
</dbReference>
<protein>
    <submittedName>
        <fullName evidence="10">Lipopolysaccharide export system permease protein</fullName>
    </submittedName>
</protein>
<dbReference type="PANTHER" id="PTHR33529:SF2">
    <property type="entry name" value="LIPOPOLYSACCHARIDE EXPORT SYSTEM PERMEASE PROTEIN LPTG"/>
    <property type="match status" value="1"/>
</dbReference>
<dbReference type="RefSeq" id="WP_123522654.1">
    <property type="nucleotide sequence ID" value="NZ_JBHLWF010000007.1"/>
</dbReference>
<gene>
    <name evidence="10" type="ORF">EDC25_103123</name>
</gene>
<comment type="subunit">
    <text evidence="8">Component of the lipopolysaccharide transport and assembly complex. The LptBFG transporter is composed of two ATP-binding proteins (LptB) and two transmembrane proteins (LptF and LptG).</text>
</comment>
<evidence type="ECO:0000256" key="3">
    <source>
        <dbReference type="ARBA" id="ARBA00007725"/>
    </source>
</evidence>
<keyword evidence="7 9" id="KW-0472">Membrane</keyword>
<comment type="function">
    <text evidence="1">Part of the ABC transporter complex LptBFG involved in the translocation of lipopolysaccharide (LPS) from the inner membrane to the outer membrane.</text>
</comment>
<reference evidence="10 11" key="1">
    <citation type="submission" date="2019-03" db="EMBL/GenBank/DDBJ databases">
        <title>Genomic Encyclopedia of Type Strains, Phase IV (KMG-IV): sequencing the most valuable type-strain genomes for metagenomic binning, comparative biology and taxonomic classification.</title>
        <authorList>
            <person name="Goeker M."/>
        </authorList>
    </citation>
    <scope>NUCLEOTIDE SEQUENCE [LARGE SCALE GENOMIC DNA]</scope>
    <source>
        <strain evidence="10 11">DSM 21944</strain>
    </source>
</reference>
<evidence type="ECO:0000256" key="6">
    <source>
        <dbReference type="ARBA" id="ARBA00022989"/>
    </source>
</evidence>
<dbReference type="NCBIfam" id="TIGR04408">
    <property type="entry name" value="LptG_lptG"/>
    <property type="match status" value="1"/>
</dbReference>
<comment type="similarity">
    <text evidence="3">Belongs to the LptF/LptG family.</text>
</comment>
<dbReference type="GO" id="GO:0043190">
    <property type="term" value="C:ATP-binding cassette (ABC) transporter complex"/>
    <property type="evidence" value="ECO:0007669"/>
    <property type="project" value="InterPro"/>
</dbReference>
<keyword evidence="6 9" id="KW-1133">Transmembrane helix</keyword>
<evidence type="ECO:0000256" key="2">
    <source>
        <dbReference type="ARBA" id="ARBA00004651"/>
    </source>
</evidence>
<dbReference type="Proteomes" id="UP000294599">
    <property type="component" value="Unassembled WGS sequence"/>
</dbReference>
<proteinExistence type="inferred from homology"/>
<dbReference type="GO" id="GO:0015920">
    <property type="term" value="P:lipopolysaccharide transport"/>
    <property type="evidence" value="ECO:0007669"/>
    <property type="project" value="TreeGrafter"/>
</dbReference>
<evidence type="ECO:0000256" key="4">
    <source>
        <dbReference type="ARBA" id="ARBA00022475"/>
    </source>
</evidence>
<dbReference type="AlphaFoldDB" id="A0A4R3LP97"/>
<evidence type="ECO:0000256" key="7">
    <source>
        <dbReference type="ARBA" id="ARBA00023136"/>
    </source>
</evidence>
<feature type="transmembrane region" description="Helical" evidence="9">
    <location>
        <begin position="66"/>
        <end position="85"/>
    </location>
</feature>
<evidence type="ECO:0000256" key="9">
    <source>
        <dbReference type="SAM" id="Phobius"/>
    </source>
</evidence>
<keyword evidence="4" id="KW-1003">Cell membrane</keyword>
<evidence type="ECO:0000313" key="10">
    <source>
        <dbReference type="EMBL" id="TCT00355.1"/>
    </source>
</evidence>
<feature type="transmembrane region" description="Helical" evidence="9">
    <location>
        <begin position="105"/>
        <end position="123"/>
    </location>
</feature>
<dbReference type="EMBL" id="SMAF01000003">
    <property type="protein sequence ID" value="TCT00355.1"/>
    <property type="molecule type" value="Genomic_DNA"/>
</dbReference>
<dbReference type="Pfam" id="PF03739">
    <property type="entry name" value="LptF_LptG"/>
    <property type="match status" value="1"/>
</dbReference>
<dbReference type="GO" id="GO:0055085">
    <property type="term" value="P:transmembrane transport"/>
    <property type="evidence" value="ECO:0007669"/>
    <property type="project" value="InterPro"/>
</dbReference>
<feature type="transmembrane region" description="Helical" evidence="9">
    <location>
        <begin position="334"/>
        <end position="357"/>
    </location>
</feature>
<accession>A0A4R3LP97</accession>
<feature type="transmembrane region" description="Helical" evidence="9">
    <location>
        <begin position="276"/>
        <end position="298"/>
    </location>
</feature>
<feature type="transmembrane region" description="Helical" evidence="9">
    <location>
        <begin position="310"/>
        <end position="328"/>
    </location>
</feature>
<name>A0A4R3LP97_9GAMM</name>
<sequence>MSVFAVKRVDWLIAGSIAGSIGAVLAVLVGFDVLQALYEEFQDIGDGDYTALSAIVHVAYTVPRRIHTLFGIAAVVGTLLGLGMLAGQGELTALRAAGLSKRRIALSATGTVAALALVVFVMGETVAPEGERWAQTMAVQAKNRDYAVSGIGLWARDGETVVNAKSVLVIEGKLQMRDVRLFRFEPDGRLAGITRAERAMYDQGAWRLEKVRSFGLESTRIAAGLADEESWSSTLDPEVVSQGAIRPHYQGMWALWEQYRYLSANQLNTQAVRSAFWARGFTPVTTLALVFAITPFAFGALRSGGFGKRLFLGIVIAVSFFFLQRSLINVADVYGYSLPLINALPAVLLLAIGSWYYHRHA</sequence>
<dbReference type="InterPro" id="IPR030923">
    <property type="entry name" value="LptG"/>
</dbReference>
<keyword evidence="11" id="KW-1185">Reference proteome</keyword>
<evidence type="ECO:0000313" key="11">
    <source>
        <dbReference type="Proteomes" id="UP000294599"/>
    </source>
</evidence>
<dbReference type="OrthoDB" id="9776227at2"/>
<evidence type="ECO:0000256" key="1">
    <source>
        <dbReference type="ARBA" id="ARBA00002265"/>
    </source>
</evidence>
<evidence type="ECO:0000256" key="5">
    <source>
        <dbReference type="ARBA" id="ARBA00022692"/>
    </source>
</evidence>
<comment type="subcellular location">
    <subcellularLocation>
        <location evidence="2">Cell membrane</location>
        <topology evidence="2">Multi-pass membrane protein</topology>
    </subcellularLocation>
</comment>
<evidence type="ECO:0000256" key="8">
    <source>
        <dbReference type="ARBA" id="ARBA00026081"/>
    </source>
</evidence>
<comment type="caution">
    <text evidence="10">The sequence shown here is derived from an EMBL/GenBank/DDBJ whole genome shotgun (WGS) entry which is preliminary data.</text>
</comment>